<dbReference type="GeneID" id="8292617"/>
<dbReference type="SUPFAM" id="SSF46565">
    <property type="entry name" value="Chaperone J-domain"/>
    <property type="match status" value="1"/>
</dbReference>
<dbReference type="PANTHER" id="PTHR43908">
    <property type="entry name" value="AT29763P-RELATED"/>
    <property type="match status" value="1"/>
</dbReference>
<dbReference type="Gene3D" id="1.10.287.110">
    <property type="entry name" value="DnaJ domain"/>
    <property type="match status" value="1"/>
</dbReference>
<dbReference type="CDD" id="cd06257">
    <property type="entry name" value="DnaJ"/>
    <property type="match status" value="1"/>
</dbReference>
<feature type="compositionally biased region" description="Low complexity" evidence="1">
    <location>
        <begin position="195"/>
        <end position="205"/>
    </location>
</feature>
<evidence type="ECO:0000313" key="3">
    <source>
        <dbReference type="EMBL" id="CAR23985.1"/>
    </source>
</evidence>
<dbReference type="InterPro" id="IPR036869">
    <property type="entry name" value="J_dom_sf"/>
</dbReference>
<sequence>MISEDMWVDETTHYSVLGLKSDASESQIKKAYRRIAMAIHPDKNKSASAAEMFKLVSHAQSVLIDKELRRTYNRSLISKGLYTYVPKKTKLSALVAATASSVSETSNSSPRKTNVPQSARASAPNPTTPSRDKIRPSTAFSRKSKPYEQQPYGFGVDSDVHGSPFASQDKPFNAKSYQHQRPSNNHTTTDAKLGSSTFSSRFPSSVPDLDIPHSADEDPSTPFSEGKRTKLPKKDTQEFIPDPPGSPFPSNFHRHYARTSHNDKQQNRRSTSPVKSQPTPTTDTLQGLKDILDKFKNPKVNKTSIDEPISLEEHERNSGSAKEADKLSQTQAERGTESHDGAPGSTSSPKMEDSSATVRSTLPQEKARKRPIVGLKAEVFKTKEKDDIRLTELENVLPKDDEFFDMRKVSDTLDNVRIKRLKTERAHSPEVDMMEDSHSSPLFPYEIGAETLSRPVNETLPRIYKPELVSATELGINEAIVDLSLPALPALQINVLDKQQVLQTIQVIKNFNLHANKIKRRLLDTLSRRSTADDLFNERLVRVENANILLQAKAYDLRIAEKLQELQNRQRIVAESFATLMGSIYASKKR</sequence>
<dbReference type="InterPro" id="IPR051100">
    <property type="entry name" value="DnaJ_subfamily_B/C"/>
</dbReference>
<dbReference type="OMA" id="ARSKFEC"/>
<dbReference type="Pfam" id="PF00226">
    <property type="entry name" value="DnaJ"/>
    <property type="match status" value="1"/>
</dbReference>
<feature type="compositionally biased region" description="Basic and acidic residues" evidence="1">
    <location>
        <begin position="225"/>
        <end position="237"/>
    </location>
</feature>
<dbReference type="HOGENOM" id="CLU_490950_0_0_1"/>
<dbReference type="GO" id="GO:0030544">
    <property type="term" value="F:Hsp70 protein binding"/>
    <property type="evidence" value="ECO:0007669"/>
    <property type="project" value="TreeGrafter"/>
</dbReference>
<dbReference type="FunCoup" id="C5DKI4">
    <property type="interactions" value="56"/>
</dbReference>
<dbReference type="Proteomes" id="UP000002036">
    <property type="component" value="Chromosome F"/>
</dbReference>
<dbReference type="STRING" id="559295.C5DKI4"/>
<dbReference type="PANTHER" id="PTHR43908:SF3">
    <property type="entry name" value="AT29763P-RELATED"/>
    <property type="match status" value="1"/>
</dbReference>
<dbReference type="GO" id="GO:0071218">
    <property type="term" value="P:cellular response to misfolded protein"/>
    <property type="evidence" value="ECO:0007669"/>
    <property type="project" value="TreeGrafter"/>
</dbReference>
<dbReference type="KEGG" id="lth:KLTH0F04906g"/>
<name>C5DKI4_LACTC</name>
<dbReference type="AlphaFoldDB" id="C5DKI4"/>
<feature type="compositionally biased region" description="Polar residues" evidence="1">
    <location>
        <begin position="344"/>
        <end position="363"/>
    </location>
</feature>
<dbReference type="PRINTS" id="PR00625">
    <property type="entry name" value="JDOMAIN"/>
</dbReference>
<protein>
    <submittedName>
        <fullName evidence="3">KLTH0F04906p</fullName>
    </submittedName>
</protein>
<keyword evidence="4" id="KW-1185">Reference proteome</keyword>
<feature type="domain" description="J" evidence="2">
    <location>
        <begin position="12"/>
        <end position="76"/>
    </location>
</feature>
<proteinExistence type="predicted"/>
<dbReference type="SMART" id="SM00271">
    <property type="entry name" value="DnaJ"/>
    <property type="match status" value="1"/>
</dbReference>
<dbReference type="GO" id="GO:0005789">
    <property type="term" value="C:endoplasmic reticulum membrane"/>
    <property type="evidence" value="ECO:0007669"/>
    <property type="project" value="TreeGrafter"/>
</dbReference>
<evidence type="ECO:0000313" key="4">
    <source>
        <dbReference type="Proteomes" id="UP000002036"/>
    </source>
</evidence>
<dbReference type="PROSITE" id="PS50076">
    <property type="entry name" value="DNAJ_2"/>
    <property type="match status" value="1"/>
</dbReference>
<dbReference type="InterPro" id="IPR001623">
    <property type="entry name" value="DnaJ_domain"/>
</dbReference>
<feature type="region of interest" description="Disordered" evidence="1">
    <location>
        <begin position="100"/>
        <end position="286"/>
    </location>
</feature>
<dbReference type="EMBL" id="CU928170">
    <property type="protein sequence ID" value="CAR23985.1"/>
    <property type="molecule type" value="Genomic_DNA"/>
</dbReference>
<dbReference type="RefSeq" id="XP_002554422.1">
    <property type="nucleotide sequence ID" value="XM_002554376.1"/>
</dbReference>
<evidence type="ECO:0000259" key="2">
    <source>
        <dbReference type="PROSITE" id="PS50076"/>
    </source>
</evidence>
<feature type="compositionally biased region" description="Basic and acidic residues" evidence="1">
    <location>
        <begin position="311"/>
        <end position="326"/>
    </location>
</feature>
<organism evidence="3 4">
    <name type="scientific">Lachancea thermotolerans (strain ATCC 56472 / CBS 6340 / NRRL Y-8284)</name>
    <name type="common">Yeast</name>
    <name type="synonym">Kluyveromyces thermotolerans</name>
    <dbReference type="NCBI Taxonomy" id="559295"/>
    <lineage>
        <taxon>Eukaryota</taxon>
        <taxon>Fungi</taxon>
        <taxon>Dikarya</taxon>
        <taxon>Ascomycota</taxon>
        <taxon>Saccharomycotina</taxon>
        <taxon>Saccharomycetes</taxon>
        <taxon>Saccharomycetales</taxon>
        <taxon>Saccharomycetaceae</taxon>
        <taxon>Lachancea</taxon>
    </lineage>
</organism>
<dbReference type="InParanoid" id="C5DKI4"/>
<feature type="compositionally biased region" description="Polar residues" evidence="1">
    <location>
        <begin position="268"/>
        <end position="285"/>
    </location>
</feature>
<feature type="region of interest" description="Disordered" evidence="1">
    <location>
        <begin position="299"/>
        <end position="369"/>
    </location>
</feature>
<feature type="compositionally biased region" description="Polar residues" evidence="1">
    <location>
        <begin position="175"/>
        <end position="190"/>
    </location>
</feature>
<evidence type="ECO:0000256" key="1">
    <source>
        <dbReference type="SAM" id="MobiDB-lite"/>
    </source>
</evidence>
<accession>C5DKI4</accession>
<dbReference type="OrthoDB" id="10250354at2759"/>
<dbReference type="eggNOG" id="KOG0714">
    <property type="taxonomic scope" value="Eukaryota"/>
</dbReference>
<feature type="compositionally biased region" description="Polar residues" evidence="1">
    <location>
        <begin position="110"/>
        <end position="129"/>
    </location>
</feature>
<reference evidence="3 4" key="1">
    <citation type="journal article" date="2009" name="Genome Res.">
        <title>Comparative genomics of protoploid Saccharomycetaceae.</title>
        <authorList>
            <consortium name="The Genolevures Consortium"/>
            <person name="Souciet J.-L."/>
            <person name="Dujon B."/>
            <person name="Gaillardin C."/>
            <person name="Johnston M."/>
            <person name="Baret P.V."/>
            <person name="Cliften P."/>
            <person name="Sherman D.J."/>
            <person name="Weissenbach J."/>
            <person name="Westhof E."/>
            <person name="Wincker P."/>
            <person name="Jubin C."/>
            <person name="Poulain J."/>
            <person name="Barbe V."/>
            <person name="Segurens B."/>
            <person name="Artiguenave F."/>
            <person name="Anthouard V."/>
            <person name="Vacherie B."/>
            <person name="Val M.-E."/>
            <person name="Fulton R.S."/>
            <person name="Minx P."/>
            <person name="Wilson R."/>
            <person name="Durrens P."/>
            <person name="Jean G."/>
            <person name="Marck C."/>
            <person name="Martin T."/>
            <person name="Nikolski M."/>
            <person name="Rolland T."/>
            <person name="Seret M.-L."/>
            <person name="Casaregola S."/>
            <person name="Despons L."/>
            <person name="Fairhead C."/>
            <person name="Fischer G."/>
            <person name="Lafontaine I."/>
            <person name="Leh V."/>
            <person name="Lemaire M."/>
            <person name="de Montigny J."/>
            <person name="Neuveglise C."/>
            <person name="Thierry A."/>
            <person name="Blanc-Lenfle I."/>
            <person name="Bleykasten C."/>
            <person name="Diffels J."/>
            <person name="Fritsch E."/>
            <person name="Frangeul L."/>
            <person name="Goeffon A."/>
            <person name="Jauniaux N."/>
            <person name="Kachouri-Lafond R."/>
            <person name="Payen C."/>
            <person name="Potier S."/>
            <person name="Pribylova L."/>
            <person name="Ozanne C."/>
            <person name="Richard G.-F."/>
            <person name="Sacerdot C."/>
            <person name="Straub M.-L."/>
            <person name="Talla E."/>
        </authorList>
    </citation>
    <scope>NUCLEOTIDE SEQUENCE [LARGE SCALE GENOMIC DNA]</scope>
    <source>
        <strain evidence="4">ATCC 56472 / CBS 6340 / NRRL Y-8284</strain>
    </source>
</reference>
<feature type="compositionally biased region" description="Low complexity" evidence="1">
    <location>
        <begin position="100"/>
        <end position="109"/>
    </location>
</feature>
<gene>
    <name evidence="3" type="ordered locus">KLTH0F04906g</name>
</gene>